<dbReference type="WBParaSite" id="TREG1_68020.1">
    <property type="protein sequence ID" value="TREG1_68020.1"/>
    <property type="gene ID" value="TREG1_68020"/>
</dbReference>
<dbReference type="SUPFAM" id="SSF57362">
    <property type="entry name" value="BPTI-like"/>
    <property type="match status" value="1"/>
</dbReference>
<keyword evidence="1" id="KW-0646">Protease inhibitor</keyword>
<reference evidence="4" key="1">
    <citation type="submission" date="2022-06" db="EMBL/GenBank/DDBJ databases">
        <authorList>
            <person name="Berger JAMES D."/>
            <person name="Berger JAMES D."/>
        </authorList>
    </citation>
    <scope>NUCLEOTIDE SEQUENCE [LARGE SCALE GENOMIC DNA]</scope>
</reference>
<evidence type="ECO:0000313" key="5">
    <source>
        <dbReference type="WBParaSite" id="TREG1_68020.1"/>
    </source>
</evidence>
<sequence>MFCTISGVLLLILSVHADTSLWDSRICFYHEDEGPCNKTIKRYYYNATIGECVMFTYGGCGGNANNSKHLKNVIQLAGKVVGSIEKFALWMLQCLDADIHAQLGTMMCLMIDAEDGMQSEMWITARSDIQNKNDNNNNNHKHRKCIRITEFHNSSIKNILSTAHLTFTCTEVNGIPFSKDTVLQVFILSAFKPPSLVSSTSFCLSFWLLLRIAHLSSNGVHIICKYMTFKYKAQLELEKL</sequence>
<accession>A0AA85K5P2</accession>
<dbReference type="AlphaFoldDB" id="A0AA85K5P2"/>
<keyword evidence="4" id="KW-1185">Reference proteome</keyword>
<dbReference type="InterPro" id="IPR036880">
    <property type="entry name" value="Kunitz_BPTI_sf"/>
</dbReference>
<feature type="signal peptide" evidence="2">
    <location>
        <begin position="1"/>
        <end position="17"/>
    </location>
</feature>
<proteinExistence type="predicted"/>
<name>A0AA85K5P2_TRIRE</name>
<reference evidence="5" key="2">
    <citation type="submission" date="2023-11" db="UniProtKB">
        <authorList>
            <consortium name="WormBaseParasite"/>
        </authorList>
    </citation>
    <scope>IDENTIFICATION</scope>
</reference>
<dbReference type="Proteomes" id="UP000050795">
    <property type="component" value="Unassembled WGS sequence"/>
</dbReference>
<dbReference type="InterPro" id="IPR002223">
    <property type="entry name" value="Kunitz_BPTI"/>
</dbReference>
<dbReference type="PROSITE" id="PS50279">
    <property type="entry name" value="BPTI_KUNITZ_2"/>
    <property type="match status" value="1"/>
</dbReference>
<dbReference type="SMART" id="SM00131">
    <property type="entry name" value="KU"/>
    <property type="match status" value="1"/>
</dbReference>
<evidence type="ECO:0000259" key="3">
    <source>
        <dbReference type="PROSITE" id="PS50279"/>
    </source>
</evidence>
<evidence type="ECO:0000256" key="2">
    <source>
        <dbReference type="SAM" id="SignalP"/>
    </source>
</evidence>
<dbReference type="InterPro" id="IPR029856">
    <property type="entry name" value="AMBP"/>
</dbReference>
<dbReference type="Pfam" id="PF00014">
    <property type="entry name" value="Kunitz_BPTI"/>
    <property type="match status" value="1"/>
</dbReference>
<protein>
    <recommendedName>
        <fullName evidence="3">BPTI/Kunitz inhibitor domain-containing protein</fullName>
    </recommendedName>
</protein>
<keyword evidence="2" id="KW-0732">Signal</keyword>
<dbReference type="GO" id="GO:0004867">
    <property type="term" value="F:serine-type endopeptidase inhibitor activity"/>
    <property type="evidence" value="ECO:0007669"/>
    <property type="project" value="InterPro"/>
</dbReference>
<feature type="chain" id="PRO_5041708824" description="BPTI/Kunitz inhibitor domain-containing protein" evidence="2">
    <location>
        <begin position="18"/>
        <end position="240"/>
    </location>
</feature>
<dbReference type="PANTHER" id="PTHR46676">
    <property type="entry name" value="PROTEIN AMBP"/>
    <property type="match status" value="1"/>
</dbReference>
<evidence type="ECO:0000313" key="4">
    <source>
        <dbReference type="Proteomes" id="UP000050795"/>
    </source>
</evidence>
<feature type="domain" description="BPTI/Kunitz inhibitor" evidence="3">
    <location>
        <begin position="27"/>
        <end position="66"/>
    </location>
</feature>
<dbReference type="PANTHER" id="PTHR46676:SF1">
    <property type="entry name" value="PROTEIN AMBP"/>
    <property type="match status" value="1"/>
</dbReference>
<dbReference type="Gene3D" id="4.10.410.10">
    <property type="entry name" value="Pancreatic trypsin inhibitor Kunitz domain"/>
    <property type="match status" value="1"/>
</dbReference>
<organism evidence="4 5">
    <name type="scientific">Trichobilharzia regenti</name>
    <name type="common">Nasal bird schistosome</name>
    <dbReference type="NCBI Taxonomy" id="157069"/>
    <lineage>
        <taxon>Eukaryota</taxon>
        <taxon>Metazoa</taxon>
        <taxon>Spiralia</taxon>
        <taxon>Lophotrochozoa</taxon>
        <taxon>Platyhelminthes</taxon>
        <taxon>Trematoda</taxon>
        <taxon>Digenea</taxon>
        <taxon>Strigeidida</taxon>
        <taxon>Schistosomatoidea</taxon>
        <taxon>Schistosomatidae</taxon>
        <taxon>Trichobilharzia</taxon>
    </lineage>
</organism>
<evidence type="ECO:0000256" key="1">
    <source>
        <dbReference type="ARBA" id="ARBA00022690"/>
    </source>
</evidence>
<dbReference type="CDD" id="cd00109">
    <property type="entry name" value="Kunitz-type"/>
    <property type="match status" value="1"/>
</dbReference>